<dbReference type="Proteomes" id="UP001632038">
    <property type="component" value="Unassembled WGS sequence"/>
</dbReference>
<sequence length="315" mass="33582">MKSNQIKSMAEENNPEISYGSLQSLSSDDNLPPIVQLPPVAVTSLPRPMSPSAVQSAGNRTAIIHFGPDMSLDSILDYVNGFTAAQLEYIFRGAGIAEKRGTCRIICGSVETKTAILASAAELGDVMIHSAGVTGCPLSIPGSQKLLSLPNGTPPPPVGTTKVNIDASFSDGSSTAGIIFRNHCGSITHAATFHHLCLDPFSAECLALLDACNLIVELNIKNVVLESDCLNAISFVVGNSDNCFWQASAVIEKIKCLWTSWPLWSFKFIPRTANGAAHALAFWAYNNGVKGFVPLNNLPVSIFCDIGYPILDPFN</sequence>
<dbReference type="Pfam" id="PF13456">
    <property type="entry name" value="RVT_3"/>
    <property type="match status" value="1"/>
</dbReference>
<evidence type="ECO:0000313" key="3">
    <source>
        <dbReference type="Proteomes" id="UP001632038"/>
    </source>
</evidence>
<proteinExistence type="predicted"/>
<comment type="caution">
    <text evidence="2">The sequence shown here is derived from an EMBL/GenBank/DDBJ whole genome shotgun (WGS) entry which is preliminary data.</text>
</comment>
<keyword evidence="3" id="KW-1185">Reference proteome</keyword>
<dbReference type="InterPro" id="IPR036397">
    <property type="entry name" value="RNaseH_sf"/>
</dbReference>
<evidence type="ECO:0000259" key="1">
    <source>
        <dbReference type="Pfam" id="PF13456"/>
    </source>
</evidence>
<dbReference type="PANTHER" id="PTHR47074:SF11">
    <property type="entry name" value="REVERSE TRANSCRIPTASE-LIKE PROTEIN"/>
    <property type="match status" value="1"/>
</dbReference>
<dbReference type="EMBL" id="JAVIJP010000036">
    <property type="protein sequence ID" value="KAL3628848.1"/>
    <property type="molecule type" value="Genomic_DNA"/>
</dbReference>
<dbReference type="AlphaFoldDB" id="A0ABD3CGY6"/>
<evidence type="ECO:0000313" key="2">
    <source>
        <dbReference type="EMBL" id="KAL3628848.1"/>
    </source>
</evidence>
<feature type="domain" description="RNase H type-1" evidence="1">
    <location>
        <begin position="164"/>
        <end position="283"/>
    </location>
</feature>
<name>A0ABD3CGY6_9LAMI</name>
<dbReference type="SUPFAM" id="SSF53098">
    <property type="entry name" value="Ribonuclease H-like"/>
    <property type="match status" value="1"/>
</dbReference>
<dbReference type="PANTHER" id="PTHR47074">
    <property type="entry name" value="BNAC02G40300D PROTEIN"/>
    <property type="match status" value="1"/>
</dbReference>
<reference evidence="3" key="1">
    <citation type="journal article" date="2024" name="IScience">
        <title>Strigolactones Initiate the Formation of Haustorium-like Structures in Castilleja.</title>
        <authorList>
            <person name="Buerger M."/>
            <person name="Peterson D."/>
            <person name="Chory J."/>
        </authorList>
    </citation>
    <scope>NUCLEOTIDE SEQUENCE [LARGE SCALE GENOMIC DNA]</scope>
</reference>
<dbReference type="InterPro" id="IPR044730">
    <property type="entry name" value="RNase_H-like_dom_plant"/>
</dbReference>
<organism evidence="2 3">
    <name type="scientific">Castilleja foliolosa</name>
    <dbReference type="NCBI Taxonomy" id="1961234"/>
    <lineage>
        <taxon>Eukaryota</taxon>
        <taxon>Viridiplantae</taxon>
        <taxon>Streptophyta</taxon>
        <taxon>Embryophyta</taxon>
        <taxon>Tracheophyta</taxon>
        <taxon>Spermatophyta</taxon>
        <taxon>Magnoliopsida</taxon>
        <taxon>eudicotyledons</taxon>
        <taxon>Gunneridae</taxon>
        <taxon>Pentapetalae</taxon>
        <taxon>asterids</taxon>
        <taxon>lamiids</taxon>
        <taxon>Lamiales</taxon>
        <taxon>Orobanchaceae</taxon>
        <taxon>Pedicularideae</taxon>
        <taxon>Castillejinae</taxon>
        <taxon>Castilleja</taxon>
    </lineage>
</organism>
<dbReference type="CDD" id="cd06222">
    <property type="entry name" value="RNase_H_like"/>
    <property type="match status" value="1"/>
</dbReference>
<dbReference type="InterPro" id="IPR052929">
    <property type="entry name" value="RNase_H-like_EbsB-rel"/>
</dbReference>
<gene>
    <name evidence="2" type="ORF">CASFOL_027894</name>
</gene>
<accession>A0ABD3CGY6</accession>
<dbReference type="InterPro" id="IPR012337">
    <property type="entry name" value="RNaseH-like_sf"/>
</dbReference>
<protein>
    <recommendedName>
        <fullName evidence="1">RNase H type-1 domain-containing protein</fullName>
    </recommendedName>
</protein>
<dbReference type="InterPro" id="IPR002156">
    <property type="entry name" value="RNaseH_domain"/>
</dbReference>
<dbReference type="Gene3D" id="3.30.420.10">
    <property type="entry name" value="Ribonuclease H-like superfamily/Ribonuclease H"/>
    <property type="match status" value="1"/>
</dbReference>